<organism evidence="1 2">
    <name type="scientific">Archangium minus</name>
    <dbReference type="NCBI Taxonomy" id="83450"/>
    <lineage>
        <taxon>Bacteria</taxon>
        <taxon>Pseudomonadati</taxon>
        <taxon>Myxococcota</taxon>
        <taxon>Myxococcia</taxon>
        <taxon>Myxococcales</taxon>
        <taxon>Cystobacterineae</taxon>
        <taxon>Archangiaceae</taxon>
        <taxon>Archangium</taxon>
    </lineage>
</organism>
<reference evidence="1 2" key="1">
    <citation type="submission" date="2019-08" db="EMBL/GenBank/DDBJ databases">
        <title>Archangium and Cystobacter genomes.</title>
        <authorList>
            <person name="Chen I.-C.K."/>
            <person name="Wielgoss S."/>
        </authorList>
    </citation>
    <scope>NUCLEOTIDE SEQUENCE [LARGE SCALE GENOMIC DNA]</scope>
    <source>
        <strain evidence="1 2">Cbm 6</strain>
    </source>
</reference>
<accession>A0ABY9X9K0</accession>
<dbReference type="Proteomes" id="UP001611383">
    <property type="component" value="Chromosome"/>
</dbReference>
<keyword evidence="2" id="KW-1185">Reference proteome</keyword>
<proteinExistence type="predicted"/>
<evidence type="ECO:0000313" key="2">
    <source>
        <dbReference type="Proteomes" id="UP001611383"/>
    </source>
</evidence>
<gene>
    <name evidence="1" type="ORF">F0U60_53870</name>
</gene>
<sequence length="221" mass="24592">MGRFYDRSMESELRSVLSTPGALWAFVTHTERVSVSGFDEVVKSLEARVERATCLYHAITAGPGSGMVFLVDVDVLQVRGKEVSRTIYTFQDNGLFPTTMDSVLGELGSTSVRRSYNTVMECQLLTELRALNAGEPGAIRRVLCVKDEALADFLYVDNREKVLEWLDGRKPMTTEPGTQLSVFCEAPSYYKSLFVGFYSPSSELAPFIEAELAKQGVVFKK</sequence>
<name>A0ABY9X9K0_9BACT</name>
<protein>
    <submittedName>
        <fullName evidence="1">Uncharacterized protein</fullName>
    </submittedName>
</protein>
<dbReference type="EMBL" id="CP043494">
    <property type="protein sequence ID" value="WNG52019.1"/>
    <property type="molecule type" value="Genomic_DNA"/>
</dbReference>
<dbReference type="RefSeq" id="WP_395812325.1">
    <property type="nucleotide sequence ID" value="NZ_CP043494.1"/>
</dbReference>
<evidence type="ECO:0000313" key="1">
    <source>
        <dbReference type="EMBL" id="WNG52019.1"/>
    </source>
</evidence>